<dbReference type="CDD" id="cd00130">
    <property type="entry name" value="PAS"/>
    <property type="match status" value="1"/>
</dbReference>
<feature type="compositionally biased region" description="Low complexity" evidence="7">
    <location>
        <begin position="1175"/>
        <end position="1197"/>
    </location>
</feature>
<dbReference type="Pfam" id="PF25474">
    <property type="entry name" value="TPR_TmcB"/>
    <property type="match status" value="1"/>
</dbReference>
<keyword evidence="1" id="KW-0157">Chromophore</keyword>
<sequence>MQRASVVKSGEASVDLVSYVEYQRQHRLVMRAHRAALVAIRNFWQLLLHHTVAFTSLAKALHRIEKSVSVAEGVYRSALVRYPASPKLLRGYGKFLETVKNNPWRAAKYFSEAEKLLDQQQQDEATMAVMGAGEAGIGGGMAGSGAHLLHRVDERVNIVFLINSAGIIQMANKNAHSLLGFAKGELDGKNINTIMPPPFSQRHNRYIRQYIQSGRERVISSVNTVVALHKARYVLPVKLAVSKVSGATEDSIFLGVLEPLPIDPAEAKLYLMPSGVVTAMDQAFAEWTGYDMGDILGKDIGGLVTDAEPIKQLLPLFDPVELAKVSRARNATPSSNGYDPSMNGGSLHSPQGAAASGMFGIGMGLGGGGGGAAGFPPAGSPLAAAAAAIAPQHLAAVQFLHKYSRTVGCAVTMHRLGIGPVEGMVELTLRRNDPPHLLAITGPSGRVRYIASELARALGTSPSALYRQPLGEIMPQPWGTLHSAWIKSMGSGAAAAAAASAQGMGHSVLPGSCRSGITMVLGSSLRMQNYYRLAISSNDDSGEVQHMMEAIPSRREKALAERRLVLTVDADGVVTEVDDGPAWLYGFEPSQLRGRSLADVVTTLRPEAPQAAGEGAGPDADVSVTELLSLLISKAMMQSGVSWRVGVTVPTDEAELEALGPMREAVLAKRTTAALMEIEVSLDTSALGKAEGRAAGGDGAGVTTLADLQPSSGGGAAAASGSGLAALPAPVVPGTSGRVMSSSMPGCLGNGAAADGGGGPSERRVSRGSSFWLQARMSSASGAPPASPSGAAAALAVMQRMGSEGTISTGKRASVGGGSSTHGAVGGGGGGESQGGRGLVFKTTVRRNSWIAMEGPGGGIMVVSGAAVEGGATAVLRQSMRTRASLGTLRAAASGALPASPMPAAARASAVATAQLSPSVSHDASPLFPSGQVPAAAAAAPSPLVTVVSQRPHHSDGTGNLGATTGGGGGAATKQQPMLRRHSSTFVMESGGAGPTVSLGGEVQCAAVPSEALDASSAAVGATKADDDVGGKPSAKDCAAATADGGGDSSGNCSDPVPAAEAAAAEVTVCPRPVMEANSEPHSPTPGEAKDAAQPGPAGSPLLPPPASVAEEAGLAAEPTELELMPGEPVGDHSRRGATLDGGEEEEGAERRSPRPRDAVAAIPTLPDAPDFTGPDVPAADPAATAADAADPAATASDADDAVQGHVRSLALGEASDAAACPEPDGRDVALSPVDASSAATAADAGGGAAANGAGADIRAPGDDIMQLFAGRRAASAPQMFDELDSGRDLLAKLLSLKAYRSAANGPLDTASSFGGDALLPLLPSPLGTGSFSAITAAVAAGGSTSGRPKSPLRRALANDPYNPMRWPAGAAADTAVAEDVGSVELPPSVADDARVVVIRVSLWRADLLTPVVELDSAGAIVGMVGEELAPPGLLFGVPTSAMHSRQLHSFLELQDRSVAGLFQDPGTARRGGLKTTAKEANKIGTLREVTGRHIDGQRLELSLQAVVKESAPSRTYVVLKPRRPSRGSRAALLHSVRDVGLGLELRQDLVGADELAAAAVVLPQPPALQPSPPAAAAGFPEAPTGPPPLSPPRVRNHASLRRSFESAAESIDRHPLMAKVGDADDVLPLARHSPPATPTAAPVPPASPFVEAWAVPGVRAFVAPPAHMLGDVDAEVRLAHMPHGGGGGAAPVGEHPFARIT</sequence>
<dbReference type="STRING" id="33097.A0A150H3P6"/>
<evidence type="ECO:0000256" key="4">
    <source>
        <dbReference type="ARBA" id="ARBA00022741"/>
    </source>
</evidence>
<dbReference type="SMART" id="SM00091">
    <property type="entry name" value="PAS"/>
    <property type="match status" value="2"/>
</dbReference>
<proteinExistence type="predicted"/>
<dbReference type="NCBIfam" id="TIGR00229">
    <property type="entry name" value="sensory_box"/>
    <property type="match status" value="1"/>
</dbReference>
<evidence type="ECO:0000256" key="6">
    <source>
        <dbReference type="ARBA" id="ARBA00022840"/>
    </source>
</evidence>
<keyword evidence="4" id="KW-0547">Nucleotide-binding</keyword>
<accession>A0A150H3P6</accession>
<comment type="caution">
    <text evidence="9">The sequence shown here is derived from an EMBL/GenBank/DDBJ whole genome shotgun (WGS) entry which is preliminary data.</text>
</comment>
<dbReference type="EMBL" id="LSYV01000002">
    <property type="protein sequence ID" value="KXZ56448.1"/>
    <property type="molecule type" value="Genomic_DNA"/>
</dbReference>
<evidence type="ECO:0000256" key="2">
    <source>
        <dbReference type="ARBA" id="ARBA00022606"/>
    </source>
</evidence>
<gene>
    <name evidence="9" type="ORF">GPECTOR_1g400</name>
</gene>
<dbReference type="FunFam" id="3.30.450.20:FF:000060">
    <property type="entry name" value="Sensor protein FixL"/>
    <property type="match status" value="1"/>
</dbReference>
<keyword evidence="1" id="KW-0675">Receptor</keyword>
<dbReference type="PANTHER" id="PTHR31600">
    <property type="entry name" value="TINY MACROCYSTS PROTEIN B-RELATED"/>
    <property type="match status" value="1"/>
</dbReference>
<evidence type="ECO:0000256" key="7">
    <source>
        <dbReference type="SAM" id="MobiDB-lite"/>
    </source>
</evidence>
<feature type="region of interest" description="Disordered" evidence="7">
    <location>
        <begin position="945"/>
        <end position="979"/>
    </location>
</feature>
<keyword evidence="1" id="KW-0600">Photoreceptor protein</keyword>
<reference evidence="10" key="1">
    <citation type="journal article" date="2016" name="Nat. Commun.">
        <title>The Gonium pectorale genome demonstrates co-option of cell cycle regulation during the evolution of multicellularity.</title>
        <authorList>
            <person name="Hanschen E.R."/>
            <person name="Marriage T.N."/>
            <person name="Ferris P.J."/>
            <person name="Hamaji T."/>
            <person name="Toyoda A."/>
            <person name="Fujiyama A."/>
            <person name="Neme R."/>
            <person name="Noguchi H."/>
            <person name="Minakuchi Y."/>
            <person name="Suzuki M."/>
            <person name="Kawai-Toyooka H."/>
            <person name="Smith D.R."/>
            <person name="Sparks H."/>
            <person name="Anderson J."/>
            <person name="Bakaric R."/>
            <person name="Luria V."/>
            <person name="Karger A."/>
            <person name="Kirschner M.W."/>
            <person name="Durand P.M."/>
            <person name="Michod R.E."/>
            <person name="Nozaki H."/>
            <person name="Olson B.J."/>
        </authorList>
    </citation>
    <scope>NUCLEOTIDE SEQUENCE [LARGE SCALE GENOMIC DNA]</scope>
    <source>
        <strain evidence="10">NIES-2863</strain>
    </source>
</reference>
<feature type="region of interest" description="Disordered" evidence="7">
    <location>
        <begin position="1075"/>
        <end position="1107"/>
    </location>
</feature>
<dbReference type="PROSITE" id="PS50112">
    <property type="entry name" value="PAS"/>
    <property type="match status" value="2"/>
</dbReference>
<name>A0A150H3P6_GONPE</name>
<feature type="domain" description="PAS" evidence="8">
    <location>
        <begin position="565"/>
        <end position="607"/>
    </location>
</feature>
<dbReference type="Gene3D" id="3.30.450.20">
    <property type="entry name" value="PAS domain"/>
    <property type="match status" value="1"/>
</dbReference>
<dbReference type="InterPro" id="IPR000014">
    <property type="entry name" value="PAS"/>
</dbReference>
<evidence type="ECO:0000256" key="1">
    <source>
        <dbReference type="ARBA" id="ARBA00022543"/>
    </source>
</evidence>
<dbReference type="PANTHER" id="PTHR31600:SF2">
    <property type="entry name" value="GAMETE ENRICHED GENE 10 PROTEIN-RELATED"/>
    <property type="match status" value="1"/>
</dbReference>
<keyword evidence="10" id="KW-1185">Reference proteome</keyword>
<dbReference type="Proteomes" id="UP000075714">
    <property type="component" value="Unassembled WGS sequence"/>
</dbReference>
<dbReference type="GO" id="GO:0009881">
    <property type="term" value="F:photoreceptor activity"/>
    <property type="evidence" value="ECO:0007669"/>
    <property type="project" value="UniProtKB-KW"/>
</dbReference>
<dbReference type="Pfam" id="PF13426">
    <property type="entry name" value="PAS_9"/>
    <property type="match status" value="1"/>
</dbReference>
<dbReference type="InterPro" id="IPR035965">
    <property type="entry name" value="PAS-like_dom_sf"/>
</dbReference>
<dbReference type="GO" id="GO:0016301">
    <property type="term" value="F:kinase activity"/>
    <property type="evidence" value="ECO:0007669"/>
    <property type="project" value="UniProtKB-KW"/>
</dbReference>
<evidence type="ECO:0000256" key="5">
    <source>
        <dbReference type="ARBA" id="ARBA00022777"/>
    </source>
</evidence>
<keyword evidence="3" id="KW-0808">Transferase</keyword>
<feature type="region of interest" description="Disordered" evidence="7">
    <location>
        <begin position="1023"/>
        <end position="1059"/>
    </location>
</feature>
<feature type="compositionally biased region" description="Basic and acidic residues" evidence="7">
    <location>
        <begin position="1149"/>
        <end position="1158"/>
    </location>
</feature>
<evidence type="ECO:0000256" key="3">
    <source>
        <dbReference type="ARBA" id="ARBA00022679"/>
    </source>
</evidence>
<feature type="region of interest" description="Disordered" evidence="7">
    <location>
        <begin position="1570"/>
        <end position="1609"/>
    </location>
</feature>
<dbReference type="GO" id="GO:0005524">
    <property type="term" value="F:ATP binding"/>
    <property type="evidence" value="ECO:0007669"/>
    <property type="project" value="UniProtKB-KW"/>
</dbReference>
<dbReference type="SUPFAM" id="SSF55785">
    <property type="entry name" value="PYP-like sensor domain (PAS domain)"/>
    <property type="match status" value="1"/>
</dbReference>
<evidence type="ECO:0000259" key="8">
    <source>
        <dbReference type="PROSITE" id="PS50112"/>
    </source>
</evidence>
<organism evidence="9 10">
    <name type="scientific">Gonium pectorale</name>
    <name type="common">Green alga</name>
    <dbReference type="NCBI Taxonomy" id="33097"/>
    <lineage>
        <taxon>Eukaryota</taxon>
        <taxon>Viridiplantae</taxon>
        <taxon>Chlorophyta</taxon>
        <taxon>core chlorophytes</taxon>
        <taxon>Chlorophyceae</taxon>
        <taxon>CS clade</taxon>
        <taxon>Chlamydomonadales</taxon>
        <taxon>Volvocaceae</taxon>
        <taxon>Gonium</taxon>
    </lineage>
</organism>
<keyword evidence="6" id="KW-0067">ATP-binding</keyword>
<dbReference type="OrthoDB" id="542352at2759"/>
<protein>
    <recommendedName>
        <fullName evidence="8">PAS domain-containing protein</fullName>
    </recommendedName>
</protein>
<feature type="compositionally biased region" description="Low complexity" evidence="7">
    <location>
        <begin position="1092"/>
        <end position="1101"/>
    </location>
</feature>
<feature type="region of interest" description="Disordered" evidence="7">
    <location>
        <begin position="807"/>
        <end position="837"/>
    </location>
</feature>
<dbReference type="InterPro" id="IPR052994">
    <property type="entry name" value="Tiny_macrocysts_regulators"/>
</dbReference>
<evidence type="ECO:0000313" key="9">
    <source>
        <dbReference type="EMBL" id="KXZ56448.1"/>
    </source>
</evidence>
<dbReference type="InterPro" id="IPR057352">
    <property type="entry name" value="TPR_TmcB/C"/>
</dbReference>
<feature type="region of interest" description="Disordered" evidence="7">
    <location>
        <begin position="1122"/>
        <end position="1202"/>
    </location>
</feature>
<evidence type="ECO:0000313" key="10">
    <source>
        <dbReference type="Proteomes" id="UP000075714"/>
    </source>
</evidence>
<feature type="domain" description="PAS" evidence="8">
    <location>
        <begin position="144"/>
        <end position="214"/>
    </location>
</feature>
<keyword evidence="2" id="KW-0716">Sensory transduction</keyword>
<keyword evidence="5" id="KW-0418">Kinase</keyword>
<feature type="compositionally biased region" description="Gly residues" evidence="7">
    <location>
        <begin position="815"/>
        <end position="837"/>
    </location>
</feature>